<evidence type="ECO:0000256" key="1">
    <source>
        <dbReference type="SAM" id="MobiDB-lite"/>
    </source>
</evidence>
<evidence type="ECO:0000313" key="4">
    <source>
        <dbReference type="Proteomes" id="UP000308652"/>
    </source>
</evidence>
<organism evidence="3 4">
    <name type="scientific">Crucibulum laeve</name>
    <dbReference type="NCBI Taxonomy" id="68775"/>
    <lineage>
        <taxon>Eukaryota</taxon>
        <taxon>Fungi</taxon>
        <taxon>Dikarya</taxon>
        <taxon>Basidiomycota</taxon>
        <taxon>Agaricomycotina</taxon>
        <taxon>Agaricomycetes</taxon>
        <taxon>Agaricomycetidae</taxon>
        <taxon>Agaricales</taxon>
        <taxon>Agaricineae</taxon>
        <taxon>Nidulariaceae</taxon>
        <taxon>Crucibulum</taxon>
    </lineage>
</organism>
<keyword evidence="2" id="KW-0732">Signal</keyword>
<feature type="signal peptide" evidence="2">
    <location>
        <begin position="1"/>
        <end position="21"/>
    </location>
</feature>
<feature type="compositionally biased region" description="Low complexity" evidence="1">
    <location>
        <begin position="201"/>
        <end position="213"/>
    </location>
</feature>
<dbReference type="Proteomes" id="UP000308652">
    <property type="component" value="Unassembled WGS sequence"/>
</dbReference>
<evidence type="ECO:0000313" key="3">
    <source>
        <dbReference type="EMBL" id="TFK31756.1"/>
    </source>
</evidence>
<gene>
    <name evidence="3" type="ORF">BDQ12DRAFT_729265</name>
</gene>
<feature type="region of interest" description="Disordered" evidence="1">
    <location>
        <begin position="196"/>
        <end position="243"/>
    </location>
</feature>
<dbReference type="PROSITE" id="PS51257">
    <property type="entry name" value="PROKAR_LIPOPROTEIN"/>
    <property type="match status" value="1"/>
</dbReference>
<reference evidence="3 4" key="1">
    <citation type="journal article" date="2019" name="Nat. Ecol. Evol.">
        <title>Megaphylogeny resolves global patterns of mushroom evolution.</title>
        <authorList>
            <person name="Varga T."/>
            <person name="Krizsan K."/>
            <person name="Foldi C."/>
            <person name="Dima B."/>
            <person name="Sanchez-Garcia M."/>
            <person name="Sanchez-Ramirez S."/>
            <person name="Szollosi G.J."/>
            <person name="Szarkandi J.G."/>
            <person name="Papp V."/>
            <person name="Albert L."/>
            <person name="Andreopoulos W."/>
            <person name="Angelini C."/>
            <person name="Antonin V."/>
            <person name="Barry K.W."/>
            <person name="Bougher N.L."/>
            <person name="Buchanan P."/>
            <person name="Buyck B."/>
            <person name="Bense V."/>
            <person name="Catcheside P."/>
            <person name="Chovatia M."/>
            <person name="Cooper J."/>
            <person name="Damon W."/>
            <person name="Desjardin D."/>
            <person name="Finy P."/>
            <person name="Geml J."/>
            <person name="Haridas S."/>
            <person name="Hughes K."/>
            <person name="Justo A."/>
            <person name="Karasinski D."/>
            <person name="Kautmanova I."/>
            <person name="Kiss B."/>
            <person name="Kocsube S."/>
            <person name="Kotiranta H."/>
            <person name="LaButti K.M."/>
            <person name="Lechner B.E."/>
            <person name="Liimatainen K."/>
            <person name="Lipzen A."/>
            <person name="Lukacs Z."/>
            <person name="Mihaltcheva S."/>
            <person name="Morgado L.N."/>
            <person name="Niskanen T."/>
            <person name="Noordeloos M.E."/>
            <person name="Ohm R.A."/>
            <person name="Ortiz-Santana B."/>
            <person name="Ovrebo C."/>
            <person name="Racz N."/>
            <person name="Riley R."/>
            <person name="Savchenko A."/>
            <person name="Shiryaev A."/>
            <person name="Soop K."/>
            <person name="Spirin V."/>
            <person name="Szebenyi C."/>
            <person name="Tomsovsky M."/>
            <person name="Tulloss R.E."/>
            <person name="Uehling J."/>
            <person name="Grigoriev I.V."/>
            <person name="Vagvolgyi C."/>
            <person name="Papp T."/>
            <person name="Martin F.M."/>
            <person name="Miettinen O."/>
            <person name="Hibbett D.S."/>
            <person name="Nagy L.G."/>
        </authorList>
    </citation>
    <scope>NUCLEOTIDE SEQUENCE [LARGE SCALE GENOMIC DNA]</scope>
    <source>
        <strain evidence="3 4">CBS 166.37</strain>
    </source>
</reference>
<dbReference type="STRING" id="68775.A0A5C3LIP1"/>
<keyword evidence="4" id="KW-1185">Reference proteome</keyword>
<accession>A0A5C3LIP1</accession>
<dbReference type="EMBL" id="ML213710">
    <property type="protein sequence ID" value="TFK31756.1"/>
    <property type="molecule type" value="Genomic_DNA"/>
</dbReference>
<feature type="compositionally biased region" description="Polar residues" evidence="1">
    <location>
        <begin position="221"/>
        <end position="232"/>
    </location>
</feature>
<feature type="chain" id="PRO_5023132319" evidence="2">
    <location>
        <begin position="22"/>
        <end position="294"/>
    </location>
</feature>
<protein>
    <submittedName>
        <fullName evidence="3">Uncharacterized protein</fullName>
    </submittedName>
</protein>
<evidence type="ECO:0000256" key="2">
    <source>
        <dbReference type="SAM" id="SignalP"/>
    </source>
</evidence>
<name>A0A5C3LIP1_9AGAR</name>
<sequence length="294" mass="31213">MSRSTLSLVILAFTLVSCVLAFPNTLYVIRNAEVPSLGRPGLTTVGKTRATSCLPTFFATSNIGLIITCKRDVNTTACATAIDTITPLATALKVPVDSTCDTINSTETCVNDLLANFAKSSTKSVLISWDKDYLDDLFDEFDFEEDAPDFPEEYPDIVFTFRNNVFVTQASQNCANIDGSAAGTPGATANAAAKLSTPSVTSSDSLTGDSLGSNNIIPDISDTTDGADSLSSPEPDATTETTNITTETTAAAEAPSSTGASLFFTTTFTEPEPTPTLLIAKRMRRMHRRSALRL</sequence>
<proteinExistence type="predicted"/>
<dbReference type="AlphaFoldDB" id="A0A5C3LIP1"/>
<dbReference type="OrthoDB" id="425925at2759"/>